<dbReference type="InterPro" id="IPR053149">
    <property type="entry name" value="TPK"/>
</dbReference>
<dbReference type="InterPro" id="IPR036759">
    <property type="entry name" value="TPK_catalytic_sf"/>
</dbReference>
<dbReference type="PANTHER" id="PTHR41299:SF1">
    <property type="entry name" value="THIAMINE PYROPHOSPHOKINASE"/>
    <property type="match status" value="1"/>
</dbReference>
<evidence type="ECO:0000256" key="3">
    <source>
        <dbReference type="ARBA" id="ARBA00022777"/>
    </source>
</evidence>
<feature type="domain" description="Thiamin pyrophosphokinase-like substrate-binding" evidence="6">
    <location>
        <begin position="177"/>
        <end position="236"/>
    </location>
</feature>
<reference evidence="7" key="1">
    <citation type="submission" date="2020-10" db="EMBL/GenBank/DDBJ databases">
        <authorList>
            <person name="Gilroy R."/>
        </authorList>
    </citation>
    <scope>NUCLEOTIDE SEQUENCE</scope>
    <source>
        <strain evidence="7">10037</strain>
    </source>
</reference>
<dbReference type="SUPFAM" id="SSF63999">
    <property type="entry name" value="Thiamin pyrophosphokinase, catalytic domain"/>
    <property type="match status" value="1"/>
</dbReference>
<organism evidence="7 8">
    <name type="scientific">Candidatus Merdivivens pullistercoris</name>
    <dbReference type="NCBI Taxonomy" id="2840873"/>
    <lineage>
        <taxon>Bacteria</taxon>
        <taxon>Pseudomonadati</taxon>
        <taxon>Bacteroidota</taxon>
        <taxon>Bacteroidia</taxon>
        <taxon>Bacteroidales</taxon>
        <taxon>Muribaculaceae</taxon>
        <taxon>Muribaculaceae incertae sedis</taxon>
        <taxon>Candidatus Merdivivens</taxon>
    </lineage>
</organism>
<dbReference type="Gene3D" id="3.40.50.10240">
    <property type="entry name" value="Thiamin pyrophosphokinase, catalytic domain"/>
    <property type="match status" value="1"/>
</dbReference>
<dbReference type="PANTHER" id="PTHR41299">
    <property type="entry name" value="THIAMINE PYROPHOSPHOKINASE"/>
    <property type="match status" value="1"/>
</dbReference>
<gene>
    <name evidence="7" type="ORF">IAB93_04960</name>
</gene>
<accession>A0A9D9N9G9</accession>
<keyword evidence="3" id="KW-0418">Kinase</keyword>
<evidence type="ECO:0000256" key="1">
    <source>
        <dbReference type="ARBA" id="ARBA00022679"/>
    </source>
</evidence>
<evidence type="ECO:0000259" key="6">
    <source>
        <dbReference type="Pfam" id="PF21275"/>
    </source>
</evidence>
<evidence type="ECO:0008006" key="9">
    <source>
        <dbReference type="Google" id="ProtNLM"/>
    </source>
</evidence>
<evidence type="ECO:0000259" key="5">
    <source>
        <dbReference type="Pfam" id="PF04263"/>
    </source>
</evidence>
<evidence type="ECO:0000256" key="2">
    <source>
        <dbReference type="ARBA" id="ARBA00022741"/>
    </source>
</evidence>
<dbReference type="GO" id="GO:0004788">
    <property type="term" value="F:thiamine diphosphokinase activity"/>
    <property type="evidence" value="ECO:0007669"/>
    <property type="project" value="InterPro"/>
</dbReference>
<protein>
    <recommendedName>
        <fullName evidence="9">Thiamine diphosphokinase</fullName>
    </recommendedName>
</protein>
<keyword evidence="4" id="KW-0067">ATP-binding</keyword>
<keyword evidence="2" id="KW-0547">Nucleotide-binding</keyword>
<dbReference type="GO" id="GO:0016301">
    <property type="term" value="F:kinase activity"/>
    <property type="evidence" value="ECO:0007669"/>
    <property type="project" value="UniProtKB-KW"/>
</dbReference>
<dbReference type="Proteomes" id="UP000823597">
    <property type="component" value="Unassembled WGS sequence"/>
</dbReference>
<feature type="domain" description="Thiamin pyrophosphokinase catalytic" evidence="5">
    <location>
        <begin position="20"/>
        <end position="154"/>
    </location>
</feature>
<dbReference type="Pfam" id="PF21275">
    <property type="entry name" value="Thi_PPkinase_C"/>
    <property type="match status" value="1"/>
</dbReference>
<keyword evidence="1" id="KW-0808">Transferase</keyword>
<dbReference type="GO" id="GO:0005524">
    <property type="term" value="F:ATP binding"/>
    <property type="evidence" value="ECO:0007669"/>
    <property type="project" value="UniProtKB-KW"/>
</dbReference>
<dbReference type="InterPro" id="IPR049442">
    <property type="entry name" value="Thi_PPkinase-like_C"/>
</dbReference>
<dbReference type="InterPro" id="IPR007371">
    <property type="entry name" value="TPK_catalytic"/>
</dbReference>
<dbReference type="EMBL" id="JADIME010000049">
    <property type="protein sequence ID" value="MBO8465331.1"/>
    <property type="molecule type" value="Genomic_DNA"/>
</dbReference>
<dbReference type="Pfam" id="PF04263">
    <property type="entry name" value="TPK_catalytic"/>
    <property type="match status" value="1"/>
</dbReference>
<reference evidence="7" key="2">
    <citation type="journal article" date="2021" name="PeerJ">
        <title>Extensive microbial diversity within the chicken gut microbiome revealed by metagenomics and culture.</title>
        <authorList>
            <person name="Gilroy R."/>
            <person name="Ravi A."/>
            <person name="Getino M."/>
            <person name="Pursley I."/>
            <person name="Horton D.L."/>
            <person name="Alikhan N.F."/>
            <person name="Baker D."/>
            <person name="Gharbi K."/>
            <person name="Hall N."/>
            <person name="Watson M."/>
            <person name="Adriaenssens E.M."/>
            <person name="Foster-Nyarko E."/>
            <person name="Jarju S."/>
            <person name="Secka A."/>
            <person name="Antonio M."/>
            <person name="Oren A."/>
            <person name="Chaudhuri R.R."/>
            <person name="La Ragione R."/>
            <person name="Hildebrand F."/>
            <person name="Pallen M.J."/>
        </authorList>
    </citation>
    <scope>NUCLEOTIDE SEQUENCE</scope>
    <source>
        <strain evidence="7">10037</strain>
    </source>
</reference>
<dbReference type="AlphaFoldDB" id="A0A9D9N9G9"/>
<dbReference type="GO" id="GO:0009229">
    <property type="term" value="P:thiamine diphosphate biosynthetic process"/>
    <property type="evidence" value="ECO:0007669"/>
    <property type="project" value="InterPro"/>
</dbReference>
<proteinExistence type="predicted"/>
<evidence type="ECO:0000256" key="4">
    <source>
        <dbReference type="ARBA" id="ARBA00022840"/>
    </source>
</evidence>
<evidence type="ECO:0000313" key="7">
    <source>
        <dbReference type="EMBL" id="MBO8465331.1"/>
    </source>
</evidence>
<sequence length="254" mass="28367">MKEIAIIGNGEFPKQKCIRNFIASCDNLVFCDGAFSRFTRTKLQNLRFSKPFVVTGDMDSIVPSLVEGLLERGRLIHDTDQETNDLTKAFNLVMQSLVRLDTGNAPLFHDYRPKPHLDMTTPDTASGTRLNFIGTTGYREDHTIANMGLLMEYAGHEAVRNGHIAIRMISDYCIAFPMTDSGCFECGTGRAVSIFSPDPSLQIISDGLEWQTSGVKFTNWWQASLNRSTKETVCLKFSHPSKVLVTLDFLPSCL</sequence>
<comment type="caution">
    <text evidence="7">The sequence shown here is derived from an EMBL/GenBank/DDBJ whole genome shotgun (WGS) entry which is preliminary data.</text>
</comment>
<name>A0A9D9N9G9_9BACT</name>
<evidence type="ECO:0000313" key="8">
    <source>
        <dbReference type="Proteomes" id="UP000823597"/>
    </source>
</evidence>